<organism evidence="1 2">
    <name type="scientific">Roseburia intestinalis L1-82</name>
    <dbReference type="NCBI Taxonomy" id="536231"/>
    <lineage>
        <taxon>Bacteria</taxon>
        <taxon>Bacillati</taxon>
        <taxon>Bacillota</taxon>
        <taxon>Clostridia</taxon>
        <taxon>Lachnospirales</taxon>
        <taxon>Lachnospiraceae</taxon>
        <taxon>Roseburia</taxon>
    </lineage>
</organism>
<dbReference type="EMBL" id="ABYJ02000039">
    <property type="protein sequence ID" value="EEV02318.1"/>
    <property type="molecule type" value="Genomic_DNA"/>
</dbReference>
<gene>
    <name evidence="1" type="ORF">ROSINTL182_05781</name>
</gene>
<accession>C7G7B4</accession>
<proteinExistence type="predicted"/>
<evidence type="ECO:0000313" key="1">
    <source>
        <dbReference type="EMBL" id="EEV02318.1"/>
    </source>
</evidence>
<name>C7G7B4_9FIRM</name>
<sequence>MRENSTTASIIAVAGAGKKKYWKTCKSLTTKNQFAILYLYKNGKQKL</sequence>
<reference evidence="1 2" key="1">
    <citation type="submission" date="2009-08" db="EMBL/GenBank/DDBJ databases">
        <authorList>
            <person name="Weinstock G."/>
            <person name="Sodergren E."/>
            <person name="Clifton S."/>
            <person name="Fulton L."/>
            <person name="Fulton B."/>
            <person name="Courtney L."/>
            <person name="Fronick C."/>
            <person name="Harrison M."/>
            <person name="Strong C."/>
            <person name="Farmer C."/>
            <person name="Delahaunty K."/>
            <person name="Markovic C."/>
            <person name="Hall O."/>
            <person name="Minx P."/>
            <person name="Tomlinson C."/>
            <person name="Mitreva M."/>
            <person name="Nelson J."/>
            <person name="Hou S."/>
            <person name="Wollam A."/>
            <person name="Pepin K.H."/>
            <person name="Johnson M."/>
            <person name="Bhonagiri V."/>
            <person name="Nash W.E."/>
            <person name="Warren W."/>
            <person name="Chinwalla A."/>
            <person name="Mardis E.R."/>
            <person name="Wilson R.K."/>
        </authorList>
    </citation>
    <scope>NUCLEOTIDE SEQUENCE [LARGE SCALE GENOMIC DNA]</scope>
    <source>
        <strain evidence="1 2">L1-82</strain>
    </source>
</reference>
<dbReference type="Proteomes" id="UP000004828">
    <property type="component" value="Unassembled WGS sequence"/>
</dbReference>
<evidence type="ECO:0000313" key="2">
    <source>
        <dbReference type="Proteomes" id="UP000004828"/>
    </source>
</evidence>
<protein>
    <submittedName>
        <fullName evidence="1">Uncharacterized protein</fullName>
    </submittedName>
</protein>
<comment type="caution">
    <text evidence="1">The sequence shown here is derived from an EMBL/GenBank/DDBJ whole genome shotgun (WGS) entry which is preliminary data.</text>
</comment>
<dbReference type="AlphaFoldDB" id="C7G7B4"/>
<dbReference type="HOGENOM" id="CLU_3172749_0_0_9"/>